<dbReference type="Gene3D" id="3.30.1120.160">
    <property type="match status" value="1"/>
</dbReference>
<dbReference type="PANTHER" id="PTHR15711">
    <property type="entry name" value="RAP GTPASE-ACTIVATING PROTEIN"/>
    <property type="match status" value="1"/>
</dbReference>
<proteinExistence type="predicted"/>
<evidence type="ECO:0000313" key="3">
    <source>
        <dbReference type="Proteomes" id="UP001381693"/>
    </source>
</evidence>
<dbReference type="AlphaFoldDB" id="A0AAN8XWX8"/>
<reference evidence="2 3" key="1">
    <citation type="submission" date="2023-11" db="EMBL/GenBank/DDBJ databases">
        <title>Halocaridina rubra genome assembly.</title>
        <authorList>
            <person name="Smith C."/>
        </authorList>
    </citation>
    <scope>NUCLEOTIDE SEQUENCE [LARGE SCALE GENOMIC DNA]</scope>
    <source>
        <strain evidence="2">EP-1</strain>
        <tissue evidence="2">Whole</tissue>
    </source>
</reference>
<accession>A0AAN8XWX8</accession>
<feature type="region of interest" description="Disordered" evidence="1">
    <location>
        <begin position="229"/>
        <end position="259"/>
    </location>
</feature>
<feature type="region of interest" description="Disordered" evidence="1">
    <location>
        <begin position="178"/>
        <end position="210"/>
    </location>
</feature>
<dbReference type="GO" id="GO:0005737">
    <property type="term" value="C:cytoplasm"/>
    <property type="evidence" value="ECO:0007669"/>
    <property type="project" value="TreeGrafter"/>
</dbReference>
<feature type="compositionally biased region" description="Low complexity" evidence="1">
    <location>
        <begin position="233"/>
        <end position="252"/>
    </location>
</feature>
<dbReference type="Pfam" id="PF21022">
    <property type="entry name" value="Rap-GAP_dimer"/>
    <property type="match status" value="1"/>
</dbReference>
<evidence type="ECO:0000313" key="2">
    <source>
        <dbReference type="EMBL" id="KAK7086180.1"/>
    </source>
</evidence>
<keyword evidence="3" id="KW-1185">Reference proteome</keyword>
<dbReference type="GO" id="GO:0051056">
    <property type="term" value="P:regulation of small GTPase mediated signal transduction"/>
    <property type="evidence" value="ECO:0007669"/>
    <property type="project" value="InterPro"/>
</dbReference>
<comment type="caution">
    <text evidence="2">The sequence shown here is derived from an EMBL/GenBank/DDBJ whole genome shotgun (WGS) entry which is preliminary data.</text>
</comment>
<feature type="compositionally biased region" description="Polar residues" evidence="1">
    <location>
        <begin position="114"/>
        <end position="124"/>
    </location>
</feature>
<sequence length="539" mass="58732">MEKVQVLSASPTSCIGRRVTGGVTAYVPQEQTDELLKPNERKNSKGNTVLNQNSSALLNNNNAEVNGFVNGGLNNINNNDDRDSSRKKDVEVQNVQSREQGSMGYVSERVRALSVSNRPKTGSSHRFGPPDLRASYNERLRSGPTSLQPSARGGSSRKGQEVGGGFVYMRGTGGLYRSNSSLELDHDTEEQTPGSPLRREYGSHGSINVASAPPETLYSILRDLQPVERRESASASADSASGSFAGESEATSPKVRSKFQKLWDKDKPSIFRKLRSSKSTENKNDLKAEITSESNVQTVSRCSKPGEVSGDTESRSEESLISVPARRSVFAHYDCRSLGAQLSSVHVRSLLTERVNTTTGASAAAMAGIASLGPHHDSTEDLQPDDSDSGDGRSNHLVTSCPFFRNELGGEGERVVSLSRDWGCGSRPGSSANPLVLHRPVSASTIGLLEPPVGQSHWRSNLCPYVRSPLTIESVDQGANYYRNYFSMQEHQNWFGVDDALGPVAISFRKEKLEDITDSAHSLPTYQYRIIVRTSEFLE</sequence>
<dbReference type="InterPro" id="IPR050989">
    <property type="entry name" value="Rap1_Ran_GAP"/>
</dbReference>
<organism evidence="2 3">
    <name type="scientific">Halocaridina rubra</name>
    <name type="common">Hawaiian red shrimp</name>
    <dbReference type="NCBI Taxonomy" id="373956"/>
    <lineage>
        <taxon>Eukaryota</taxon>
        <taxon>Metazoa</taxon>
        <taxon>Ecdysozoa</taxon>
        <taxon>Arthropoda</taxon>
        <taxon>Crustacea</taxon>
        <taxon>Multicrustacea</taxon>
        <taxon>Malacostraca</taxon>
        <taxon>Eumalacostraca</taxon>
        <taxon>Eucarida</taxon>
        <taxon>Decapoda</taxon>
        <taxon>Pleocyemata</taxon>
        <taxon>Caridea</taxon>
        <taxon>Atyoidea</taxon>
        <taxon>Atyidae</taxon>
        <taxon>Halocaridina</taxon>
    </lineage>
</organism>
<dbReference type="PANTHER" id="PTHR15711:SF22">
    <property type="entry name" value="RAP-GAP DOMAIN-CONTAINING PROTEIN"/>
    <property type="match status" value="1"/>
</dbReference>
<evidence type="ECO:0000256" key="1">
    <source>
        <dbReference type="SAM" id="MobiDB-lite"/>
    </source>
</evidence>
<dbReference type="SUPFAM" id="SSF111347">
    <property type="entry name" value="Rap/Ran-GAP"/>
    <property type="match status" value="1"/>
</dbReference>
<name>A0AAN8XWX8_HALRR</name>
<feature type="compositionally biased region" description="Polar residues" evidence="1">
    <location>
        <begin position="291"/>
        <end position="301"/>
    </location>
</feature>
<dbReference type="EMBL" id="JAXCGZ010000317">
    <property type="protein sequence ID" value="KAK7086180.1"/>
    <property type="molecule type" value="Genomic_DNA"/>
</dbReference>
<feature type="region of interest" description="Disordered" evidence="1">
    <location>
        <begin position="372"/>
        <end position="394"/>
    </location>
</feature>
<gene>
    <name evidence="2" type="primary">SIPA1L2_2</name>
    <name evidence="2" type="ORF">SK128_027021</name>
</gene>
<dbReference type="Proteomes" id="UP001381693">
    <property type="component" value="Unassembled WGS sequence"/>
</dbReference>
<feature type="region of interest" description="Disordered" evidence="1">
    <location>
        <begin position="273"/>
        <end position="321"/>
    </location>
</feature>
<feature type="compositionally biased region" description="Basic and acidic residues" evidence="1">
    <location>
        <begin position="79"/>
        <end position="91"/>
    </location>
</feature>
<feature type="compositionally biased region" description="Low complexity" evidence="1">
    <location>
        <begin position="69"/>
        <end position="78"/>
    </location>
</feature>
<feature type="compositionally biased region" description="Acidic residues" evidence="1">
    <location>
        <begin position="380"/>
        <end position="389"/>
    </location>
</feature>
<protein>
    <submittedName>
        <fullName evidence="2">Signal-induced proliferation-associated 1-like protein 2</fullName>
    </submittedName>
</protein>
<dbReference type="InterPro" id="IPR035974">
    <property type="entry name" value="Rap/Ran-GAP_sf"/>
</dbReference>
<feature type="region of interest" description="Disordered" evidence="1">
    <location>
        <begin position="69"/>
        <end position="166"/>
    </location>
</feature>
<dbReference type="GO" id="GO:0005096">
    <property type="term" value="F:GTPase activator activity"/>
    <property type="evidence" value="ECO:0007669"/>
    <property type="project" value="InterPro"/>
</dbReference>
<feature type="compositionally biased region" description="Basic and acidic residues" evidence="1">
    <location>
        <begin position="278"/>
        <end position="290"/>
    </location>
</feature>